<name>A0A0C3JLL0_PISTI</name>
<reference evidence="2 3" key="1">
    <citation type="submission" date="2014-04" db="EMBL/GenBank/DDBJ databases">
        <authorList>
            <consortium name="DOE Joint Genome Institute"/>
            <person name="Kuo A."/>
            <person name="Kohler A."/>
            <person name="Costa M.D."/>
            <person name="Nagy L.G."/>
            <person name="Floudas D."/>
            <person name="Copeland A."/>
            <person name="Barry K.W."/>
            <person name="Cichocki N."/>
            <person name="Veneault-Fourrey C."/>
            <person name="LaButti K."/>
            <person name="Lindquist E.A."/>
            <person name="Lipzen A."/>
            <person name="Lundell T."/>
            <person name="Morin E."/>
            <person name="Murat C."/>
            <person name="Sun H."/>
            <person name="Tunlid A."/>
            <person name="Henrissat B."/>
            <person name="Grigoriev I.V."/>
            <person name="Hibbett D.S."/>
            <person name="Martin F."/>
            <person name="Nordberg H.P."/>
            <person name="Cantor M.N."/>
            <person name="Hua S.X."/>
        </authorList>
    </citation>
    <scope>NUCLEOTIDE SEQUENCE [LARGE SCALE GENOMIC DNA]</scope>
    <source>
        <strain evidence="2 3">Marx 270</strain>
    </source>
</reference>
<keyword evidence="3" id="KW-1185">Reference proteome</keyword>
<proteinExistence type="predicted"/>
<accession>A0A0C3JLL0</accession>
<dbReference type="Pfam" id="PF12937">
    <property type="entry name" value="F-box-like"/>
    <property type="match status" value="1"/>
</dbReference>
<dbReference type="InterPro" id="IPR001810">
    <property type="entry name" value="F-box_dom"/>
</dbReference>
<dbReference type="SMART" id="SM00256">
    <property type="entry name" value="FBOX"/>
    <property type="match status" value="1"/>
</dbReference>
<dbReference type="PROSITE" id="PS50181">
    <property type="entry name" value="FBOX"/>
    <property type="match status" value="1"/>
</dbReference>
<evidence type="ECO:0000313" key="2">
    <source>
        <dbReference type="EMBL" id="KIO10043.1"/>
    </source>
</evidence>
<evidence type="ECO:0000313" key="3">
    <source>
        <dbReference type="Proteomes" id="UP000054217"/>
    </source>
</evidence>
<dbReference type="AlphaFoldDB" id="A0A0C3JLL0"/>
<evidence type="ECO:0000259" key="1">
    <source>
        <dbReference type="PROSITE" id="PS50181"/>
    </source>
</evidence>
<feature type="domain" description="F-box" evidence="1">
    <location>
        <begin position="44"/>
        <end position="89"/>
    </location>
</feature>
<organism evidence="2 3">
    <name type="scientific">Pisolithus tinctorius Marx 270</name>
    <dbReference type="NCBI Taxonomy" id="870435"/>
    <lineage>
        <taxon>Eukaryota</taxon>
        <taxon>Fungi</taxon>
        <taxon>Dikarya</taxon>
        <taxon>Basidiomycota</taxon>
        <taxon>Agaricomycotina</taxon>
        <taxon>Agaricomycetes</taxon>
        <taxon>Agaricomycetidae</taxon>
        <taxon>Boletales</taxon>
        <taxon>Sclerodermatineae</taxon>
        <taxon>Pisolithaceae</taxon>
        <taxon>Pisolithus</taxon>
    </lineage>
</organism>
<dbReference type="HOGENOM" id="CLU_036643_0_0_1"/>
<sequence>MAPLASEAPALAESYSYALMYLANEVREDPSTAACVLRAASRSTFPLLRLPPEIIYEIISFLSPSELARILALSRRLKAIVERVLYRDLEPNTTRLIPCLKTIVAYPSVALVTRRLSICDLTSRYDMLSGYLSLLGRALHSMPALTDLTLLLHGPHAKYFLGCPFRLRSLSTTLAWDDDFARWMEEQSELSSVMFGGALIKNAILPPRALPGISQISATPLILSSLVPGRPVRGVEICLLQPEYMNDDIMRIITQILLFSTKPISSIQIIAHIESTTETLKALNTIPENIPKLDSFALHVGHGPFTDEFLQNLDTFMSGFEYLRSITFMSRSIEGPLSDHAALVNLATGWHKLCPTLECVSFPGLSLVRNIRYGWVTLEDLECMLRDRNALARWMTRS</sequence>
<dbReference type="Proteomes" id="UP000054217">
    <property type="component" value="Unassembled WGS sequence"/>
</dbReference>
<dbReference type="InParanoid" id="A0A0C3JLL0"/>
<dbReference type="InterPro" id="IPR036047">
    <property type="entry name" value="F-box-like_dom_sf"/>
</dbReference>
<reference evidence="3" key="2">
    <citation type="submission" date="2015-01" db="EMBL/GenBank/DDBJ databases">
        <title>Evolutionary Origins and Diversification of the Mycorrhizal Mutualists.</title>
        <authorList>
            <consortium name="DOE Joint Genome Institute"/>
            <consortium name="Mycorrhizal Genomics Consortium"/>
            <person name="Kohler A."/>
            <person name="Kuo A."/>
            <person name="Nagy L.G."/>
            <person name="Floudas D."/>
            <person name="Copeland A."/>
            <person name="Barry K.W."/>
            <person name="Cichocki N."/>
            <person name="Veneault-Fourrey C."/>
            <person name="LaButti K."/>
            <person name="Lindquist E.A."/>
            <person name="Lipzen A."/>
            <person name="Lundell T."/>
            <person name="Morin E."/>
            <person name="Murat C."/>
            <person name="Riley R."/>
            <person name="Ohm R."/>
            <person name="Sun H."/>
            <person name="Tunlid A."/>
            <person name="Henrissat B."/>
            <person name="Grigoriev I.V."/>
            <person name="Hibbett D.S."/>
            <person name="Martin F."/>
        </authorList>
    </citation>
    <scope>NUCLEOTIDE SEQUENCE [LARGE SCALE GENOMIC DNA]</scope>
    <source>
        <strain evidence="3">Marx 270</strain>
    </source>
</reference>
<dbReference type="OrthoDB" id="3171185at2759"/>
<dbReference type="EMBL" id="KN831953">
    <property type="protein sequence ID" value="KIO10043.1"/>
    <property type="molecule type" value="Genomic_DNA"/>
</dbReference>
<dbReference type="SUPFAM" id="SSF81383">
    <property type="entry name" value="F-box domain"/>
    <property type="match status" value="1"/>
</dbReference>
<protein>
    <recommendedName>
        <fullName evidence="1">F-box domain-containing protein</fullName>
    </recommendedName>
</protein>
<gene>
    <name evidence="2" type="ORF">M404DRAFT_996028</name>
</gene>